<dbReference type="GeneID" id="19211875"/>
<comment type="caution">
    <text evidence="11">The sequence shown here is derived from an EMBL/GenBank/DDBJ whole genome shotgun (WGS) entry which is preliminary data.</text>
</comment>
<dbReference type="EMBL" id="JH711574">
    <property type="protein sequence ID" value="EIW85416.1"/>
    <property type="molecule type" value="Genomic_DNA"/>
</dbReference>
<sequence>MRAFPLIFLLSAAGAALGAPAKRDGSVAIAWYPNYYSDQFGVDKVSWSKYTTMNYFSVLTANNGEVTISDSDKDLLPKFVSAAHENNVKAILTVGGYGGSKYFSQDCSTDSGRAQFAQNIMALVKQYDLDGIDFDWEFPEQQGADGNTESPQDSANFLKFLQVLRQQDGASDITLSAAVGDRPFVDANGDPMADMSGFAKVFDYVEIMNYDVYGPEYTKVFGPNAPLDSSCAPSGQQGKSAKMAVETWTEAGFPASQLVLGVPAYGYGYKATREQVTGSSAGDSIQLYGSFDGTAPGMAFGSTSPSDGTYEFEGMMEAKFLNDDGSVASGLLSIFDNCSQTPFVYDPTNEILISYDNAQSFKAKGDYINSAGLKGFSIFDAAGDYSDILLDAIRGGVGL</sequence>
<keyword evidence="2 7" id="KW-0378">Hydrolase</keyword>
<evidence type="ECO:0000256" key="7">
    <source>
        <dbReference type="RuleBase" id="RU000489"/>
    </source>
</evidence>
<comment type="catalytic activity">
    <reaction evidence="1">
        <text>Random endo-hydrolysis of N-acetyl-beta-D-glucosaminide (1-&gt;4)-beta-linkages in chitin and chitodextrins.</text>
        <dbReference type="EC" id="3.2.1.14"/>
    </reaction>
</comment>
<organism evidence="11 12">
    <name type="scientific">Coniophora puteana (strain RWD-64-598)</name>
    <name type="common">Brown rot fungus</name>
    <dbReference type="NCBI Taxonomy" id="741705"/>
    <lineage>
        <taxon>Eukaryota</taxon>
        <taxon>Fungi</taxon>
        <taxon>Dikarya</taxon>
        <taxon>Basidiomycota</taxon>
        <taxon>Agaricomycotina</taxon>
        <taxon>Agaricomycetes</taxon>
        <taxon>Agaricomycetidae</taxon>
        <taxon>Boletales</taxon>
        <taxon>Coniophorineae</taxon>
        <taxon>Coniophoraceae</taxon>
        <taxon>Coniophora</taxon>
    </lineage>
</organism>
<evidence type="ECO:0000256" key="2">
    <source>
        <dbReference type="ARBA" id="ARBA00022801"/>
    </source>
</evidence>
<keyword evidence="9" id="KW-0732">Signal</keyword>
<proteinExistence type="inferred from homology"/>
<dbReference type="InterPro" id="IPR050314">
    <property type="entry name" value="Glycosyl_Hydrlase_18"/>
</dbReference>
<feature type="domain" description="GH18" evidence="10">
    <location>
        <begin position="26"/>
        <end position="399"/>
    </location>
</feature>
<reference evidence="12" key="1">
    <citation type="journal article" date="2012" name="Science">
        <title>The Paleozoic origin of enzymatic lignin decomposition reconstructed from 31 fungal genomes.</title>
        <authorList>
            <person name="Floudas D."/>
            <person name="Binder M."/>
            <person name="Riley R."/>
            <person name="Barry K."/>
            <person name="Blanchette R.A."/>
            <person name="Henrissat B."/>
            <person name="Martinez A.T."/>
            <person name="Otillar R."/>
            <person name="Spatafora J.W."/>
            <person name="Yadav J.S."/>
            <person name="Aerts A."/>
            <person name="Benoit I."/>
            <person name="Boyd A."/>
            <person name="Carlson A."/>
            <person name="Copeland A."/>
            <person name="Coutinho P.M."/>
            <person name="de Vries R.P."/>
            <person name="Ferreira P."/>
            <person name="Findley K."/>
            <person name="Foster B."/>
            <person name="Gaskell J."/>
            <person name="Glotzer D."/>
            <person name="Gorecki P."/>
            <person name="Heitman J."/>
            <person name="Hesse C."/>
            <person name="Hori C."/>
            <person name="Igarashi K."/>
            <person name="Jurgens J.A."/>
            <person name="Kallen N."/>
            <person name="Kersten P."/>
            <person name="Kohler A."/>
            <person name="Kuees U."/>
            <person name="Kumar T.K.A."/>
            <person name="Kuo A."/>
            <person name="LaButti K."/>
            <person name="Larrondo L.F."/>
            <person name="Lindquist E."/>
            <person name="Ling A."/>
            <person name="Lombard V."/>
            <person name="Lucas S."/>
            <person name="Lundell T."/>
            <person name="Martin R."/>
            <person name="McLaughlin D.J."/>
            <person name="Morgenstern I."/>
            <person name="Morin E."/>
            <person name="Murat C."/>
            <person name="Nagy L.G."/>
            <person name="Nolan M."/>
            <person name="Ohm R.A."/>
            <person name="Patyshakuliyeva A."/>
            <person name="Rokas A."/>
            <person name="Ruiz-Duenas F.J."/>
            <person name="Sabat G."/>
            <person name="Salamov A."/>
            <person name="Samejima M."/>
            <person name="Schmutz J."/>
            <person name="Slot J.C."/>
            <person name="St John F."/>
            <person name="Stenlid J."/>
            <person name="Sun H."/>
            <person name="Sun S."/>
            <person name="Syed K."/>
            <person name="Tsang A."/>
            <person name="Wiebenga A."/>
            <person name="Young D."/>
            <person name="Pisabarro A."/>
            <person name="Eastwood D.C."/>
            <person name="Martin F."/>
            <person name="Cullen D."/>
            <person name="Grigoriev I.V."/>
            <person name="Hibbett D.S."/>
        </authorList>
    </citation>
    <scope>NUCLEOTIDE SEQUENCE [LARGE SCALE GENOMIC DNA]</scope>
    <source>
        <strain evidence="12">RWD-64-598 SS2</strain>
    </source>
</reference>
<feature type="signal peptide" evidence="9">
    <location>
        <begin position="1"/>
        <end position="18"/>
    </location>
</feature>
<dbReference type="Gene3D" id="3.20.20.80">
    <property type="entry name" value="Glycosidases"/>
    <property type="match status" value="1"/>
</dbReference>
<dbReference type="RefSeq" id="XP_007764910.1">
    <property type="nucleotide sequence ID" value="XM_007766720.1"/>
</dbReference>
<dbReference type="OMA" id="CTHLVYN"/>
<evidence type="ECO:0000256" key="6">
    <source>
        <dbReference type="ARBA" id="ARBA00023326"/>
    </source>
</evidence>
<name>A0A5M3N278_CONPW</name>
<evidence type="ECO:0000313" key="11">
    <source>
        <dbReference type="EMBL" id="EIW85416.1"/>
    </source>
</evidence>
<keyword evidence="4" id="KW-0119">Carbohydrate metabolism</keyword>
<dbReference type="SUPFAM" id="SSF51445">
    <property type="entry name" value="(Trans)glycosidases"/>
    <property type="match status" value="1"/>
</dbReference>
<evidence type="ECO:0000256" key="5">
    <source>
        <dbReference type="ARBA" id="ARBA00023295"/>
    </source>
</evidence>
<evidence type="ECO:0000256" key="1">
    <source>
        <dbReference type="ARBA" id="ARBA00000822"/>
    </source>
</evidence>
<dbReference type="Pfam" id="PF00704">
    <property type="entry name" value="Glyco_hydro_18"/>
    <property type="match status" value="1"/>
</dbReference>
<dbReference type="PANTHER" id="PTHR11177">
    <property type="entry name" value="CHITINASE"/>
    <property type="match status" value="1"/>
</dbReference>
<dbReference type="GO" id="GO:0006032">
    <property type="term" value="P:chitin catabolic process"/>
    <property type="evidence" value="ECO:0007669"/>
    <property type="project" value="UniProtKB-KW"/>
</dbReference>
<dbReference type="GO" id="GO:0000272">
    <property type="term" value="P:polysaccharide catabolic process"/>
    <property type="evidence" value="ECO:0007669"/>
    <property type="project" value="UniProtKB-KW"/>
</dbReference>
<dbReference type="Proteomes" id="UP000053558">
    <property type="component" value="Unassembled WGS sequence"/>
</dbReference>
<dbReference type="SUPFAM" id="SSF54556">
    <property type="entry name" value="Chitinase insertion domain"/>
    <property type="match status" value="1"/>
</dbReference>
<dbReference type="PANTHER" id="PTHR11177:SF317">
    <property type="entry name" value="CHITINASE 12-RELATED"/>
    <property type="match status" value="1"/>
</dbReference>
<gene>
    <name evidence="11" type="ORF">CONPUDRAFT_98445</name>
</gene>
<dbReference type="InterPro" id="IPR017853">
    <property type="entry name" value="GH"/>
</dbReference>
<keyword evidence="6" id="KW-0624">Polysaccharide degradation</keyword>
<dbReference type="SMART" id="SM00636">
    <property type="entry name" value="Glyco_18"/>
    <property type="match status" value="1"/>
</dbReference>
<dbReference type="PROSITE" id="PS01095">
    <property type="entry name" value="GH18_1"/>
    <property type="match status" value="1"/>
</dbReference>
<evidence type="ECO:0000256" key="8">
    <source>
        <dbReference type="RuleBase" id="RU004453"/>
    </source>
</evidence>
<dbReference type="InterPro" id="IPR001579">
    <property type="entry name" value="Glyco_hydro_18_chit_AS"/>
</dbReference>
<dbReference type="PROSITE" id="PS51910">
    <property type="entry name" value="GH18_2"/>
    <property type="match status" value="1"/>
</dbReference>
<keyword evidence="5 7" id="KW-0326">Glycosidase</keyword>
<dbReference type="GO" id="GO:0008061">
    <property type="term" value="F:chitin binding"/>
    <property type="evidence" value="ECO:0007669"/>
    <property type="project" value="InterPro"/>
</dbReference>
<protein>
    <submittedName>
        <fullName evidence="11">Glycoside hydrolase family 18 protein</fullName>
    </submittedName>
</protein>
<accession>A0A5M3N278</accession>
<evidence type="ECO:0000256" key="9">
    <source>
        <dbReference type="SAM" id="SignalP"/>
    </source>
</evidence>
<dbReference type="InterPro" id="IPR029070">
    <property type="entry name" value="Chitinase_insertion_sf"/>
</dbReference>
<dbReference type="GO" id="GO:0008843">
    <property type="term" value="F:endochitinase activity"/>
    <property type="evidence" value="ECO:0007669"/>
    <property type="project" value="UniProtKB-EC"/>
</dbReference>
<dbReference type="InterPro" id="IPR011583">
    <property type="entry name" value="Chitinase_II/V-like_cat"/>
</dbReference>
<comment type="similarity">
    <text evidence="8">Belongs to the glycosyl hydrolase 18 family.</text>
</comment>
<keyword evidence="3" id="KW-0146">Chitin degradation</keyword>
<evidence type="ECO:0000256" key="3">
    <source>
        <dbReference type="ARBA" id="ARBA00023024"/>
    </source>
</evidence>
<evidence type="ECO:0000313" key="12">
    <source>
        <dbReference type="Proteomes" id="UP000053558"/>
    </source>
</evidence>
<dbReference type="Gene3D" id="3.10.50.10">
    <property type="match status" value="1"/>
</dbReference>
<evidence type="ECO:0000256" key="4">
    <source>
        <dbReference type="ARBA" id="ARBA00023277"/>
    </source>
</evidence>
<evidence type="ECO:0000259" key="10">
    <source>
        <dbReference type="PROSITE" id="PS51910"/>
    </source>
</evidence>
<feature type="chain" id="PRO_5024294792" evidence="9">
    <location>
        <begin position="19"/>
        <end position="399"/>
    </location>
</feature>
<keyword evidence="12" id="KW-1185">Reference proteome</keyword>
<dbReference type="KEGG" id="cput:CONPUDRAFT_98445"/>
<dbReference type="AlphaFoldDB" id="A0A5M3N278"/>
<dbReference type="InterPro" id="IPR001223">
    <property type="entry name" value="Glyco_hydro18_cat"/>
</dbReference>
<dbReference type="GO" id="GO:0005576">
    <property type="term" value="C:extracellular region"/>
    <property type="evidence" value="ECO:0007669"/>
    <property type="project" value="TreeGrafter"/>
</dbReference>
<dbReference type="OrthoDB" id="73875at2759"/>